<protein>
    <recommendedName>
        <fullName evidence="3">DUF2188 domain-containing protein</fullName>
    </recommendedName>
</protein>
<sequence>MGDFEDLKTAIESEHPGWLVWRSDAGRWYATRGGDLTDAQLQAGYAMTVAADDAAGLRELLLEQTRREDCTDGER</sequence>
<evidence type="ECO:0000313" key="2">
    <source>
        <dbReference type="Proteomes" id="UP001501231"/>
    </source>
</evidence>
<comment type="caution">
    <text evidence="1">The sequence shown here is derived from an EMBL/GenBank/DDBJ whole genome shotgun (WGS) entry which is preliminary data.</text>
</comment>
<organism evidence="1 2">
    <name type="scientific">Actinomadura vinacea</name>
    <dbReference type="NCBI Taxonomy" id="115336"/>
    <lineage>
        <taxon>Bacteria</taxon>
        <taxon>Bacillati</taxon>
        <taxon>Actinomycetota</taxon>
        <taxon>Actinomycetes</taxon>
        <taxon>Streptosporangiales</taxon>
        <taxon>Thermomonosporaceae</taxon>
        <taxon>Actinomadura</taxon>
    </lineage>
</organism>
<accession>A0ABN3IZW7</accession>
<proteinExistence type="predicted"/>
<dbReference type="Proteomes" id="UP001501231">
    <property type="component" value="Unassembled WGS sequence"/>
</dbReference>
<evidence type="ECO:0008006" key="3">
    <source>
        <dbReference type="Google" id="ProtNLM"/>
    </source>
</evidence>
<dbReference type="EMBL" id="BAAARW010000012">
    <property type="protein sequence ID" value="GAA2418626.1"/>
    <property type="molecule type" value="Genomic_DNA"/>
</dbReference>
<gene>
    <name evidence="1" type="ORF">GCM10010191_31830</name>
</gene>
<dbReference type="RefSeq" id="WP_344589737.1">
    <property type="nucleotide sequence ID" value="NZ_BAAARW010000012.1"/>
</dbReference>
<evidence type="ECO:0000313" key="1">
    <source>
        <dbReference type="EMBL" id="GAA2418626.1"/>
    </source>
</evidence>
<name>A0ABN3IZW7_9ACTN</name>
<keyword evidence="2" id="KW-1185">Reference proteome</keyword>
<reference evidence="1 2" key="1">
    <citation type="journal article" date="2019" name="Int. J. Syst. Evol. Microbiol.">
        <title>The Global Catalogue of Microorganisms (GCM) 10K type strain sequencing project: providing services to taxonomists for standard genome sequencing and annotation.</title>
        <authorList>
            <consortium name="The Broad Institute Genomics Platform"/>
            <consortium name="The Broad Institute Genome Sequencing Center for Infectious Disease"/>
            <person name="Wu L."/>
            <person name="Ma J."/>
        </authorList>
    </citation>
    <scope>NUCLEOTIDE SEQUENCE [LARGE SCALE GENOMIC DNA]</scope>
    <source>
        <strain evidence="1 2">JCM 3325</strain>
    </source>
</reference>